<dbReference type="PROSITE" id="PS00678">
    <property type="entry name" value="WD_REPEATS_1"/>
    <property type="match status" value="1"/>
</dbReference>
<accession>A0A433Q7G4</accession>
<dbReference type="EMBL" id="RBNJ01012254">
    <property type="protein sequence ID" value="RUS25713.1"/>
    <property type="molecule type" value="Genomic_DNA"/>
</dbReference>
<keyword evidence="2" id="KW-0677">Repeat</keyword>
<evidence type="ECO:0000256" key="1">
    <source>
        <dbReference type="ARBA" id="ARBA00022574"/>
    </source>
</evidence>
<dbReference type="Pfam" id="PF23760">
    <property type="entry name" value="Beta-prop_DCAF12"/>
    <property type="match status" value="2"/>
</dbReference>
<dbReference type="PROSITE" id="PS50082">
    <property type="entry name" value="WD_REPEATS_2"/>
    <property type="match status" value="1"/>
</dbReference>
<keyword evidence="6" id="KW-1185">Reference proteome</keyword>
<organism evidence="5 6">
    <name type="scientific">Jimgerdemannia flammicorona</name>
    <dbReference type="NCBI Taxonomy" id="994334"/>
    <lineage>
        <taxon>Eukaryota</taxon>
        <taxon>Fungi</taxon>
        <taxon>Fungi incertae sedis</taxon>
        <taxon>Mucoromycota</taxon>
        <taxon>Mucoromycotina</taxon>
        <taxon>Endogonomycetes</taxon>
        <taxon>Endogonales</taxon>
        <taxon>Endogonaceae</taxon>
        <taxon>Jimgerdemannia</taxon>
    </lineage>
</organism>
<evidence type="ECO:0000256" key="3">
    <source>
        <dbReference type="PROSITE-ProRule" id="PRU00221"/>
    </source>
</evidence>
<keyword evidence="1 3" id="KW-0853">WD repeat</keyword>
<feature type="domain" description="DDB1- and CUL4-associated factor 12 beta-propeller" evidence="4">
    <location>
        <begin position="138"/>
        <end position="191"/>
    </location>
</feature>
<comment type="caution">
    <text evidence="5">The sequence shown here is derived from an EMBL/GenBank/DDBJ whole genome shotgun (WGS) entry which is preliminary data.</text>
</comment>
<dbReference type="Proteomes" id="UP000274822">
    <property type="component" value="Unassembled WGS sequence"/>
</dbReference>
<dbReference type="Gene3D" id="2.130.10.10">
    <property type="entry name" value="YVTN repeat-like/Quinoprotein amine dehydrogenase"/>
    <property type="match status" value="2"/>
</dbReference>
<dbReference type="AlphaFoldDB" id="A0A433Q7G4"/>
<protein>
    <submittedName>
        <fullName evidence="5">WD40-repeat-containing domain protein</fullName>
    </submittedName>
</protein>
<dbReference type="PROSITE" id="PS50294">
    <property type="entry name" value="WD_REPEATS_REGION"/>
    <property type="match status" value="1"/>
</dbReference>
<dbReference type="SMART" id="SM00320">
    <property type="entry name" value="WD40"/>
    <property type="match status" value="3"/>
</dbReference>
<dbReference type="InterPro" id="IPR001680">
    <property type="entry name" value="WD40_rpt"/>
</dbReference>
<sequence>MQYCAFCLVCFRRGGWRPQYFCASQTITSFSTRSAINIATVVYRVYPKPSPSSLTHSPTLDFTQSLLGVSTFPTNALISAMTVMQFNLFPKPAHAAKPWRFEGHHTDALHKQLHNRERMHTHKRRRPSTSAWTAACTPEILRPTELTLEEYDKVFASIWISHDEVVLGTKCNRLIILNVQTNRRCNIPLVSLPDTLGSSTGAATGMTTKGSLGPNSASALGRSQDDANLGSNCSGIRSLAVNPSRTLLAVGAGNPIQIMVYSLPSFEPYAIFRGHVDCAFAVDWLDDTRLVSGSRDGTLRVWDVTENVVAQHPVLLNATVQVNTSIITRSEIKGRIRDVKLDRTRDEFVTLSTEGYVKLWDTSRVEGMYTCGLRHMQEAVCMARNERAGIYAVGSQGHVSFIDPRAGVRGIVHEVASVDDGWGVRSLSFDNHMVTAGGGLGRVSFYDLRAQQYLMVDAKSGANYIQASGGWLCQDANYQTYFVGQPIQNAIYTLTYDDDRTRLFAAGGPLQAGLTGSYAALMCRGFKRICGLSIINCSCLDLSDIKMR</sequence>
<reference evidence="5 6" key="1">
    <citation type="journal article" date="2018" name="New Phytol.">
        <title>Phylogenomics of Endogonaceae and evolution of mycorrhizas within Mucoromycota.</title>
        <authorList>
            <person name="Chang Y."/>
            <person name="Desiro A."/>
            <person name="Na H."/>
            <person name="Sandor L."/>
            <person name="Lipzen A."/>
            <person name="Clum A."/>
            <person name="Barry K."/>
            <person name="Grigoriev I.V."/>
            <person name="Martin F.M."/>
            <person name="Stajich J.E."/>
            <person name="Smith M.E."/>
            <person name="Bonito G."/>
            <person name="Spatafora J.W."/>
        </authorList>
    </citation>
    <scope>NUCLEOTIDE SEQUENCE [LARGE SCALE GENOMIC DNA]</scope>
    <source>
        <strain evidence="5 6">AD002</strain>
    </source>
</reference>
<evidence type="ECO:0000313" key="6">
    <source>
        <dbReference type="Proteomes" id="UP000274822"/>
    </source>
</evidence>
<name>A0A433Q7G4_9FUNG</name>
<dbReference type="PANTHER" id="PTHR44019:SF8">
    <property type="entry name" value="POC1 CENTRIOLAR PROTEIN HOMOLOG"/>
    <property type="match status" value="1"/>
</dbReference>
<proteinExistence type="predicted"/>
<dbReference type="InterPro" id="IPR036322">
    <property type="entry name" value="WD40_repeat_dom_sf"/>
</dbReference>
<evidence type="ECO:0000313" key="5">
    <source>
        <dbReference type="EMBL" id="RUS25713.1"/>
    </source>
</evidence>
<feature type="repeat" description="WD" evidence="3">
    <location>
        <begin position="272"/>
        <end position="312"/>
    </location>
</feature>
<dbReference type="PANTHER" id="PTHR44019">
    <property type="entry name" value="WD REPEAT-CONTAINING PROTEIN 55"/>
    <property type="match status" value="1"/>
</dbReference>
<dbReference type="SUPFAM" id="SSF50978">
    <property type="entry name" value="WD40 repeat-like"/>
    <property type="match status" value="1"/>
</dbReference>
<dbReference type="InterPro" id="IPR056151">
    <property type="entry name" value="Beta-prop_DCAF12"/>
</dbReference>
<feature type="domain" description="DDB1- and CUL4-associated factor 12 beta-propeller" evidence="4">
    <location>
        <begin position="231"/>
        <end position="521"/>
    </location>
</feature>
<dbReference type="InterPro" id="IPR015943">
    <property type="entry name" value="WD40/YVTN_repeat-like_dom_sf"/>
</dbReference>
<dbReference type="InterPro" id="IPR050505">
    <property type="entry name" value="WDR55/POC1"/>
</dbReference>
<dbReference type="InterPro" id="IPR019775">
    <property type="entry name" value="WD40_repeat_CS"/>
</dbReference>
<evidence type="ECO:0000259" key="4">
    <source>
        <dbReference type="Pfam" id="PF23760"/>
    </source>
</evidence>
<evidence type="ECO:0000256" key="2">
    <source>
        <dbReference type="ARBA" id="ARBA00022737"/>
    </source>
</evidence>
<gene>
    <name evidence="5" type="ORF">BC938DRAFT_471761</name>
</gene>